<dbReference type="SUPFAM" id="SSF53167">
    <property type="entry name" value="Purine and uridine phosphorylases"/>
    <property type="match status" value="1"/>
</dbReference>
<dbReference type="GO" id="GO:0004731">
    <property type="term" value="F:purine-nucleoside phosphorylase activity"/>
    <property type="evidence" value="ECO:0007669"/>
    <property type="project" value="TreeGrafter"/>
</dbReference>
<dbReference type="CDD" id="cd09007">
    <property type="entry name" value="NP-I_spr0068"/>
    <property type="match status" value="1"/>
</dbReference>
<evidence type="ECO:0000256" key="2">
    <source>
        <dbReference type="ARBA" id="ARBA00021980"/>
    </source>
</evidence>
<evidence type="ECO:0000256" key="3">
    <source>
        <dbReference type="ARBA" id="ARBA00048447"/>
    </source>
</evidence>
<comment type="catalytic activity">
    <reaction evidence="3">
        <text>uridine + phosphate = alpha-D-ribose 1-phosphate + uracil</text>
        <dbReference type="Rhea" id="RHEA:24388"/>
        <dbReference type="ChEBI" id="CHEBI:16704"/>
        <dbReference type="ChEBI" id="CHEBI:17568"/>
        <dbReference type="ChEBI" id="CHEBI:43474"/>
        <dbReference type="ChEBI" id="CHEBI:57720"/>
        <dbReference type="EC" id="2.4.2.3"/>
    </reaction>
</comment>
<gene>
    <name evidence="5" type="primary">deoD</name>
    <name evidence="5" type="ORF">ACLFYP115_01590</name>
</gene>
<protein>
    <recommendedName>
        <fullName evidence="2">Uridine phosphorylase</fullName>
        <ecNumber evidence="1">2.4.2.3</ecNumber>
    </recommendedName>
</protein>
<reference evidence="5" key="1">
    <citation type="submission" date="2019-11" db="EMBL/GenBank/DDBJ databases">
        <authorList>
            <person name="Feng L."/>
        </authorList>
    </citation>
    <scope>NUCLEOTIDE SEQUENCE</scope>
    <source>
        <strain evidence="5">AcaccaeLFYP115</strain>
    </source>
</reference>
<dbReference type="GO" id="GO:0005829">
    <property type="term" value="C:cytosol"/>
    <property type="evidence" value="ECO:0007669"/>
    <property type="project" value="TreeGrafter"/>
</dbReference>
<name>A0A6N2TSQ8_9FIRM</name>
<dbReference type="Gene3D" id="3.40.50.1580">
    <property type="entry name" value="Nucleoside phosphorylase domain"/>
    <property type="match status" value="1"/>
</dbReference>
<dbReference type="EMBL" id="CACRSQ010000003">
    <property type="protein sequence ID" value="VYT08658.1"/>
    <property type="molecule type" value="Genomic_DNA"/>
</dbReference>
<feature type="domain" description="Nucleoside phosphorylase" evidence="4">
    <location>
        <begin position="31"/>
        <end position="231"/>
    </location>
</feature>
<dbReference type="InterPro" id="IPR000845">
    <property type="entry name" value="Nucleoside_phosphorylase_d"/>
</dbReference>
<dbReference type="PANTHER" id="PTHR43691:SF11">
    <property type="entry name" value="FI09636P-RELATED"/>
    <property type="match status" value="1"/>
</dbReference>
<dbReference type="RefSeq" id="WP_156340540.1">
    <property type="nucleotide sequence ID" value="NZ_CACRSQ010000003.1"/>
</dbReference>
<accession>A0A6N2TSQ8</accession>
<evidence type="ECO:0000313" key="5">
    <source>
        <dbReference type="EMBL" id="VYT08658.1"/>
    </source>
</evidence>
<dbReference type="InterPro" id="IPR035994">
    <property type="entry name" value="Nucleoside_phosphorylase_sf"/>
</dbReference>
<dbReference type="PANTHER" id="PTHR43691">
    <property type="entry name" value="URIDINE PHOSPHORYLASE"/>
    <property type="match status" value="1"/>
</dbReference>
<dbReference type="EC" id="2.4.2.3" evidence="1"/>
<dbReference type="AlphaFoldDB" id="A0A6N2TSQ8"/>
<proteinExistence type="predicted"/>
<dbReference type="GO" id="GO:0004850">
    <property type="term" value="F:uridine phosphorylase activity"/>
    <property type="evidence" value="ECO:0007669"/>
    <property type="project" value="UniProtKB-EC"/>
</dbReference>
<keyword evidence="5" id="KW-0328">Glycosyltransferase</keyword>
<sequence>MATIFERWDSAKTALINPWNVIEEKPDFPEVCITTFSADMIDRLAESRDGKKIAELCSANGNLPVYEIRYGGKRIAVFLSRVGAPACAAGLEEIIAMGAKKIVMFGCCGVLNQSAVQDKIIVPVSAVRDEGTSYHYMPASEEIHAETSSVNILKNSLKKCGMSYVTGKTWTTDAVYRETQSVIEERREQGCLAVEMECSAALAVTQFRKIPFVQFLYGADHLHADRWEQRDLAEYGIRNFKKYMQLAFECALAL</sequence>
<dbReference type="GO" id="GO:0006152">
    <property type="term" value="P:purine nucleoside catabolic process"/>
    <property type="evidence" value="ECO:0007669"/>
    <property type="project" value="TreeGrafter"/>
</dbReference>
<evidence type="ECO:0000259" key="4">
    <source>
        <dbReference type="Pfam" id="PF01048"/>
    </source>
</evidence>
<dbReference type="Pfam" id="PF01048">
    <property type="entry name" value="PNP_UDP_1"/>
    <property type="match status" value="1"/>
</dbReference>
<keyword evidence="5" id="KW-0808">Transferase</keyword>
<evidence type="ECO:0000256" key="1">
    <source>
        <dbReference type="ARBA" id="ARBA00011888"/>
    </source>
</evidence>
<organism evidence="5">
    <name type="scientific">Anaerostipes caccae</name>
    <dbReference type="NCBI Taxonomy" id="105841"/>
    <lineage>
        <taxon>Bacteria</taxon>
        <taxon>Bacillati</taxon>
        <taxon>Bacillota</taxon>
        <taxon>Clostridia</taxon>
        <taxon>Lachnospirales</taxon>
        <taxon>Lachnospiraceae</taxon>
        <taxon>Anaerostipes</taxon>
    </lineage>
</organism>